<dbReference type="InterPro" id="IPR027417">
    <property type="entry name" value="P-loop_NTPase"/>
</dbReference>
<dbReference type="EMBL" id="JAXCGZ010013802">
    <property type="protein sequence ID" value="KAK7071935.1"/>
    <property type="molecule type" value="Genomic_DNA"/>
</dbReference>
<dbReference type="GO" id="GO:0006790">
    <property type="term" value="P:sulfur compound metabolic process"/>
    <property type="evidence" value="ECO:0007669"/>
    <property type="project" value="TreeGrafter"/>
</dbReference>
<dbReference type="InterPro" id="IPR000863">
    <property type="entry name" value="Sulfotransferase_dom"/>
</dbReference>
<organism evidence="2 3">
    <name type="scientific">Halocaridina rubra</name>
    <name type="common">Hawaiian red shrimp</name>
    <dbReference type="NCBI Taxonomy" id="373956"/>
    <lineage>
        <taxon>Eukaryota</taxon>
        <taxon>Metazoa</taxon>
        <taxon>Ecdysozoa</taxon>
        <taxon>Arthropoda</taxon>
        <taxon>Crustacea</taxon>
        <taxon>Multicrustacea</taxon>
        <taxon>Malacostraca</taxon>
        <taxon>Eumalacostraca</taxon>
        <taxon>Eucarida</taxon>
        <taxon>Decapoda</taxon>
        <taxon>Pleocyemata</taxon>
        <taxon>Caridea</taxon>
        <taxon>Atyoidea</taxon>
        <taxon>Atyidae</taxon>
        <taxon>Halocaridina</taxon>
    </lineage>
</organism>
<protein>
    <recommendedName>
        <fullName evidence="1">Sulfotransferase domain-containing protein</fullName>
    </recommendedName>
</protein>
<dbReference type="Gene3D" id="3.40.50.300">
    <property type="entry name" value="P-loop containing nucleotide triphosphate hydrolases"/>
    <property type="match status" value="1"/>
</dbReference>
<gene>
    <name evidence="2" type="ORF">SK128_006125</name>
</gene>
<reference evidence="2 3" key="1">
    <citation type="submission" date="2023-11" db="EMBL/GenBank/DDBJ databases">
        <title>Halocaridina rubra genome assembly.</title>
        <authorList>
            <person name="Smith C."/>
        </authorList>
    </citation>
    <scope>NUCLEOTIDE SEQUENCE [LARGE SCALE GENOMIC DNA]</scope>
    <source>
        <strain evidence="2">EP-1</strain>
        <tissue evidence="2">Whole</tissue>
    </source>
</reference>
<proteinExistence type="predicted"/>
<evidence type="ECO:0000313" key="2">
    <source>
        <dbReference type="EMBL" id="KAK7071935.1"/>
    </source>
</evidence>
<sequence>MLTTSFSFIEIKSKMISRTSSNTRDSFDVLGKTKHLNEDDNTQDIQETESIVIGETRKAFLNDTFLDRDIVNGRLVTSEGVPVKVVILVASSARSGSSMIGELLAQQDNQLYLFEPVYYTLKNSAINGTDILRDMIYCQISDEYTKWLRSMSPNKIFRHPMTGRNCGRKNACLTAPALKEACRKANNRIMKVIRIRMRWMKELLDDPYVDLKVIHLVRDPRATIISRRKTFGAKTLNAGYQCHGIEEDLRVTPQLMREYPDKVMGITYEDFCIDPIGKATEMWHFISDNKSSTLPTAWSKYIEGHTQGSPSNKRPFAYSTFRNSKIEYQEWRRQITKKALVEIEKHCKPVLKLLGYNLFGTLKKSRNLDIPLFSKNRIPYTDL</sequence>
<feature type="domain" description="Sulfotransferase" evidence="1">
    <location>
        <begin position="87"/>
        <end position="354"/>
    </location>
</feature>
<dbReference type="InterPro" id="IPR051135">
    <property type="entry name" value="Gal/GlcNAc/GalNAc_ST"/>
</dbReference>
<dbReference type="AlphaFoldDB" id="A0AAN9A4B4"/>
<dbReference type="PANTHER" id="PTHR10704">
    <property type="entry name" value="CARBOHYDRATE SULFOTRANSFERASE"/>
    <property type="match status" value="1"/>
</dbReference>
<comment type="caution">
    <text evidence="2">The sequence shown here is derived from an EMBL/GenBank/DDBJ whole genome shotgun (WGS) entry which is preliminary data.</text>
</comment>
<evidence type="ECO:0000259" key="1">
    <source>
        <dbReference type="Pfam" id="PF00685"/>
    </source>
</evidence>
<keyword evidence="3" id="KW-1185">Reference proteome</keyword>
<name>A0AAN9A4B4_HALRR</name>
<evidence type="ECO:0000313" key="3">
    <source>
        <dbReference type="Proteomes" id="UP001381693"/>
    </source>
</evidence>
<accession>A0AAN9A4B4</accession>
<dbReference type="SUPFAM" id="SSF52540">
    <property type="entry name" value="P-loop containing nucleoside triphosphate hydrolases"/>
    <property type="match status" value="1"/>
</dbReference>
<dbReference type="PANTHER" id="PTHR10704:SF44">
    <property type="entry name" value="LD35051P-RELATED"/>
    <property type="match status" value="1"/>
</dbReference>
<dbReference type="GO" id="GO:0001517">
    <property type="term" value="F:N-acetylglucosamine 6-O-sulfotransferase activity"/>
    <property type="evidence" value="ECO:0007669"/>
    <property type="project" value="TreeGrafter"/>
</dbReference>
<dbReference type="Proteomes" id="UP001381693">
    <property type="component" value="Unassembled WGS sequence"/>
</dbReference>
<dbReference type="GO" id="GO:0006044">
    <property type="term" value="P:N-acetylglucosamine metabolic process"/>
    <property type="evidence" value="ECO:0007669"/>
    <property type="project" value="TreeGrafter"/>
</dbReference>
<dbReference type="Pfam" id="PF00685">
    <property type="entry name" value="Sulfotransfer_1"/>
    <property type="match status" value="1"/>
</dbReference>